<gene>
    <name evidence="2" type="ORF">AMSG_07215</name>
</gene>
<dbReference type="OrthoDB" id="64104at2759"/>
<dbReference type="EMBL" id="GL349463">
    <property type="protein sequence ID" value="KNC50960.1"/>
    <property type="molecule type" value="Genomic_DNA"/>
</dbReference>
<reference evidence="2 3" key="1">
    <citation type="submission" date="2010-05" db="EMBL/GenBank/DDBJ databases">
        <title>The Genome Sequence of Thecamonas trahens ATCC 50062.</title>
        <authorList>
            <consortium name="The Broad Institute Genome Sequencing Platform"/>
            <person name="Russ C."/>
            <person name="Cuomo C."/>
            <person name="Shea T."/>
            <person name="Young S.K."/>
            <person name="Zeng Q."/>
            <person name="Koehrsen M."/>
            <person name="Haas B."/>
            <person name="Borodovsky M."/>
            <person name="Guigo R."/>
            <person name="Alvarado L."/>
            <person name="Berlin A."/>
            <person name="Bochicchio J."/>
            <person name="Borenstein D."/>
            <person name="Chapman S."/>
            <person name="Chen Z."/>
            <person name="Freedman E."/>
            <person name="Gellesch M."/>
            <person name="Goldberg J."/>
            <person name="Griggs A."/>
            <person name="Gujja S."/>
            <person name="Heilman E."/>
            <person name="Heiman D."/>
            <person name="Hepburn T."/>
            <person name="Howarth C."/>
            <person name="Jen D."/>
            <person name="Larson L."/>
            <person name="Mehta T."/>
            <person name="Park D."/>
            <person name="Pearson M."/>
            <person name="Roberts A."/>
            <person name="Saif S."/>
            <person name="Shenoy N."/>
            <person name="Sisk P."/>
            <person name="Stolte C."/>
            <person name="Sykes S."/>
            <person name="Thomson T."/>
            <person name="Walk T."/>
            <person name="White J."/>
            <person name="Yandava C."/>
            <person name="Burger G."/>
            <person name="Gray M.W."/>
            <person name="Holland P.W.H."/>
            <person name="King N."/>
            <person name="Lang F.B.F."/>
            <person name="Roger A.J."/>
            <person name="Ruiz-Trillo I."/>
            <person name="Lander E."/>
            <person name="Nusbaum C."/>
        </authorList>
    </citation>
    <scope>NUCLEOTIDE SEQUENCE [LARGE SCALE GENOMIC DNA]</scope>
    <source>
        <strain evidence="2 3">ATCC 50062</strain>
    </source>
</reference>
<evidence type="ECO:0000313" key="2">
    <source>
        <dbReference type="EMBL" id="KNC50960.1"/>
    </source>
</evidence>
<feature type="region of interest" description="Disordered" evidence="1">
    <location>
        <begin position="99"/>
        <end position="143"/>
    </location>
</feature>
<dbReference type="AlphaFoldDB" id="A0A0L0DFF5"/>
<evidence type="ECO:0000256" key="1">
    <source>
        <dbReference type="SAM" id="MobiDB-lite"/>
    </source>
</evidence>
<feature type="region of interest" description="Disordered" evidence="1">
    <location>
        <begin position="1"/>
        <end position="35"/>
    </location>
</feature>
<protein>
    <submittedName>
        <fullName evidence="2">Uncharacterized protein</fullName>
    </submittedName>
</protein>
<dbReference type="GeneID" id="25566186"/>
<proteinExistence type="predicted"/>
<feature type="compositionally biased region" description="Low complexity" evidence="1">
    <location>
        <begin position="105"/>
        <end position="140"/>
    </location>
</feature>
<dbReference type="Proteomes" id="UP000054408">
    <property type="component" value="Unassembled WGS sequence"/>
</dbReference>
<feature type="region of interest" description="Disordered" evidence="1">
    <location>
        <begin position="181"/>
        <end position="200"/>
    </location>
</feature>
<organism evidence="2 3">
    <name type="scientific">Thecamonas trahens ATCC 50062</name>
    <dbReference type="NCBI Taxonomy" id="461836"/>
    <lineage>
        <taxon>Eukaryota</taxon>
        <taxon>Apusozoa</taxon>
        <taxon>Apusomonadida</taxon>
        <taxon>Apusomonadidae</taxon>
        <taxon>Thecamonas</taxon>
    </lineage>
</organism>
<dbReference type="eggNOG" id="ENOG502RTHJ">
    <property type="taxonomic scope" value="Eukaryota"/>
</dbReference>
<feature type="compositionally biased region" description="Low complexity" evidence="1">
    <location>
        <begin position="1"/>
        <end position="11"/>
    </location>
</feature>
<evidence type="ECO:0000313" key="3">
    <source>
        <dbReference type="Proteomes" id="UP000054408"/>
    </source>
</evidence>
<dbReference type="RefSeq" id="XP_013756656.1">
    <property type="nucleotide sequence ID" value="XM_013901202.1"/>
</dbReference>
<name>A0A0L0DFF5_THETB</name>
<accession>A0A0L0DFF5</accession>
<sequence length="810" mass="84936">MASPSPSHPSSSHPPSPSSSHVQVHPPPNHPSIAESLYLPRPLTEHVLERVFAMAGGVYLVEVASRAAHVPNDQGVFASLPKHVDAVLVAGVLADTTQTPASGTSSSFFPMSDDSPAASPLPSSASASSIRSSPSDSALAGIHRRPSSSPLYAEYIPPIFEDSPENASSGQAASELPLARPLEFGLPGHDGSDDADDDDDDFVLIDSEFEVDAGELVAAESSPSTEAARAAARAAASGAVTAARAAGGMLSAAGEWMTTMYSSAVAPAVASSVSSSSAVVAAAYEAVRNPFTGAYTANEKRQMAGVLSLYAEHFPLWLRMDASFDHPHFRGVKAGDVRKAAWIKRMGSSLLRPVAEEFVTLICAYQEERLARVTGSGYPDDPTHCVLTELKAWARDSLSHMAPGDETHQVLRARTRYLNGLLESRLFPPGRTSRTSMAQLLLSLVSLLEERVLPVLEAHAAKAAAREHLTALGRHASAFLHRLVLYLFYIVRDTPAPRNVAVAHLLGAVEAPAELAAALSTASGEALALLLAAPLDRLGEGSVTVPRQTLLAATAGRGGRGADVLATSTLTPGGDTSALGRMPVLGDSPASSSSDSLSSALALAAASEVLALPARTSPTEFVATCSARHAAQAGIELGVAHPFREDAVMHALAFVHVTAQELALLAHLFARAQALTGAGGELLLYGLARDQLERLLDAALQLVAAMGVHLETLNTHTRAYSRRMVRERISDKASLAWRQNYDEVAHVRPLLQSSLDSFADVVGTMRAALASYNLSSQLSRAQSAAAAFVAQAESFVHDTSVLIESAVSPM</sequence>
<keyword evidence="3" id="KW-1185">Reference proteome</keyword>